<dbReference type="SUPFAM" id="SSF50249">
    <property type="entry name" value="Nucleic acid-binding proteins"/>
    <property type="match status" value="1"/>
</dbReference>
<dbReference type="GO" id="GO:0006310">
    <property type="term" value="P:DNA recombination"/>
    <property type="evidence" value="ECO:0007669"/>
    <property type="project" value="InterPro"/>
</dbReference>
<dbReference type="InterPro" id="IPR050191">
    <property type="entry name" value="ATP-dep_DNA_ligase"/>
</dbReference>
<evidence type="ECO:0000256" key="1">
    <source>
        <dbReference type="ARBA" id="ARBA00007572"/>
    </source>
</evidence>
<dbReference type="PANTHER" id="PTHR45674:SF4">
    <property type="entry name" value="DNA LIGASE 1"/>
    <property type="match status" value="1"/>
</dbReference>
<reference evidence="6 7" key="1">
    <citation type="submission" date="2018-07" db="EMBL/GenBank/DDBJ databases">
        <title>Genomic Encyclopedia of Type Strains, Phase III (KMG-III): the genomes of soil and plant-associated and newly described type strains.</title>
        <authorList>
            <person name="Whitman W."/>
        </authorList>
    </citation>
    <scope>NUCLEOTIDE SEQUENCE [LARGE SCALE GENOMIC DNA]</scope>
    <source>
        <strain evidence="6 7">CECT 8575</strain>
    </source>
</reference>
<dbReference type="PROSITE" id="PS00697">
    <property type="entry name" value="DNA_LIGASE_A1"/>
    <property type="match status" value="1"/>
</dbReference>
<dbReference type="GO" id="GO:0003910">
    <property type="term" value="F:DNA ligase (ATP) activity"/>
    <property type="evidence" value="ECO:0007669"/>
    <property type="project" value="UniProtKB-EC"/>
</dbReference>
<dbReference type="PROSITE" id="PS50160">
    <property type="entry name" value="DNA_LIGASE_A3"/>
    <property type="match status" value="1"/>
</dbReference>
<gene>
    <name evidence="6" type="ORF">DFQ14_104187</name>
</gene>
<proteinExistence type="inferred from homology"/>
<comment type="catalytic activity">
    <reaction evidence="4">
        <text>ATP + (deoxyribonucleotide)n-3'-hydroxyl + 5'-phospho-(deoxyribonucleotide)m = (deoxyribonucleotide)n+m + AMP + diphosphate.</text>
        <dbReference type="EC" id="6.5.1.1"/>
    </reaction>
</comment>
<dbReference type="InterPro" id="IPR012309">
    <property type="entry name" value="DNA_ligase_ATP-dep_C"/>
</dbReference>
<dbReference type="Pfam" id="PF01068">
    <property type="entry name" value="DNA_ligase_A_M"/>
    <property type="match status" value="1"/>
</dbReference>
<name>A0A368VVB4_9ACTN</name>
<dbReference type="SUPFAM" id="SSF56091">
    <property type="entry name" value="DNA ligase/mRNA capping enzyme, catalytic domain"/>
    <property type="match status" value="1"/>
</dbReference>
<dbReference type="InterPro" id="IPR012340">
    <property type="entry name" value="NA-bd_OB-fold"/>
</dbReference>
<feature type="domain" description="ATP-dependent DNA ligase family profile" evidence="5">
    <location>
        <begin position="116"/>
        <end position="206"/>
    </location>
</feature>
<dbReference type="GO" id="GO:0005524">
    <property type="term" value="F:ATP binding"/>
    <property type="evidence" value="ECO:0007669"/>
    <property type="project" value="InterPro"/>
</dbReference>
<evidence type="ECO:0000313" key="6">
    <source>
        <dbReference type="EMBL" id="RCW44598.1"/>
    </source>
</evidence>
<dbReference type="Gene3D" id="2.40.50.140">
    <property type="entry name" value="Nucleic acid-binding proteins"/>
    <property type="match status" value="1"/>
</dbReference>
<protein>
    <recommendedName>
        <fullName evidence="2">DNA ligase (ATP)</fullName>
        <ecNumber evidence="2">6.5.1.1</ecNumber>
    </recommendedName>
</protein>
<dbReference type="CDD" id="cd07906">
    <property type="entry name" value="Adenylation_DNA_ligase_LigD_LigC"/>
    <property type="match status" value="1"/>
</dbReference>
<comment type="similarity">
    <text evidence="1">Belongs to the ATP-dependent DNA ligase family.</text>
</comment>
<dbReference type="InterPro" id="IPR012310">
    <property type="entry name" value="DNA_ligase_ATP-dep_cent"/>
</dbReference>
<dbReference type="InterPro" id="IPR014146">
    <property type="entry name" value="LigD_ligase_dom"/>
</dbReference>
<keyword evidence="3 6" id="KW-0436">Ligase</keyword>
<dbReference type="NCBIfam" id="TIGR02779">
    <property type="entry name" value="NHEJ_ligase_lig"/>
    <property type="match status" value="1"/>
</dbReference>
<dbReference type="AlphaFoldDB" id="A0A368VVB4"/>
<dbReference type="Gene3D" id="3.30.470.30">
    <property type="entry name" value="DNA ligase/mRNA capping enzyme"/>
    <property type="match status" value="1"/>
</dbReference>
<dbReference type="EMBL" id="QPJC01000004">
    <property type="protein sequence ID" value="RCW44598.1"/>
    <property type="molecule type" value="Genomic_DNA"/>
</dbReference>
<sequence length="324" mass="36767">MLSAEERSRLRRWTAGEWVTPMQATPIDTPFSDPGWLFEPKLDGVRVLVGRDGGAPTMWSRNHKRVDHSYPEIVDAMAEQGVDRFLVDGEVVAFEGTRTSFAALQRRIHVASPEEARATGVRVHLYLFDMPALGGVDLRAVPLRTRKRLVEACFSFRAPLHYSGHRNTEGEKFYRQACERGWEGLVAKRADSGYETRRSREWLKFKCVGEQEFVIGGFTDPQGTRTGFGALLVGYYDGARLRYAGKVGTGYDDRTLHDLRRTMAGLERNACPFDERVGEQGAHWVSPELVAQIAFTEWTRDGKLRHPRFLGLRPDKPARDVVRE</sequence>
<dbReference type="CDD" id="cd07971">
    <property type="entry name" value="OBF_DNA_ligase_LigD"/>
    <property type="match status" value="1"/>
</dbReference>
<dbReference type="EC" id="6.5.1.1" evidence="2"/>
<evidence type="ECO:0000256" key="4">
    <source>
        <dbReference type="ARBA" id="ARBA00034003"/>
    </source>
</evidence>
<evidence type="ECO:0000256" key="2">
    <source>
        <dbReference type="ARBA" id="ARBA00012727"/>
    </source>
</evidence>
<dbReference type="GO" id="GO:0006281">
    <property type="term" value="P:DNA repair"/>
    <property type="evidence" value="ECO:0007669"/>
    <property type="project" value="InterPro"/>
</dbReference>
<evidence type="ECO:0000313" key="7">
    <source>
        <dbReference type="Proteomes" id="UP000253495"/>
    </source>
</evidence>
<evidence type="ECO:0000256" key="3">
    <source>
        <dbReference type="ARBA" id="ARBA00022598"/>
    </source>
</evidence>
<organism evidence="6 7">
    <name type="scientific">Halopolyspora algeriensis</name>
    <dbReference type="NCBI Taxonomy" id="1500506"/>
    <lineage>
        <taxon>Bacteria</taxon>
        <taxon>Bacillati</taxon>
        <taxon>Actinomycetota</taxon>
        <taxon>Actinomycetes</taxon>
        <taxon>Actinomycetes incertae sedis</taxon>
        <taxon>Halopolyspora</taxon>
    </lineage>
</organism>
<evidence type="ECO:0000259" key="5">
    <source>
        <dbReference type="PROSITE" id="PS50160"/>
    </source>
</evidence>
<dbReference type="PANTHER" id="PTHR45674">
    <property type="entry name" value="DNA LIGASE 1/3 FAMILY MEMBER"/>
    <property type="match status" value="1"/>
</dbReference>
<accession>A0A368VVB4</accession>
<dbReference type="Pfam" id="PF04679">
    <property type="entry name" value="DNA_ligase_A_C"/>
    <property type="match status" value="1"/>
</dbReference>
<keyword evidence="7" id="KW-1185">Reference proteome</keyword>
<dbReference type="PROSITE" id="PS00333">
    <property type="entry name" value="DNA_LIGASE_A2"/>
    <property type="match status" value="1"/>
</dbReference>
<dbReference type="InterPro" id="IPR016059">
    <property type="entry name" value="DNA_ligase_ATP-dep_CS"/>
</dbReference>
<dbReference type="Proteomes" id="UP000253495">
    <property type="component" value="Unassembled WGS sequence"/>
</dbReference>
<comment type="caution">
    <text evidence="6">The sequence shown here is derived from an EMBL/GenBank/DDBJ whole genome shotgun (WGS) entry which is preliminary data.</text>
</comment>